<keyword evidence="1" id="KW-1133">Transmembrane helix</keyword>
<dbReference type="InterPro" id="IPR036034">
    <property type="entry name" value="PDZ_sf"/>
</dbReference>
<dbReference type="Gene3D" id="3.30.230.10">
    <property type="match status" value="1"/>
</dbReference>
<evidence type="ECO:0000259" key="2">
    <source>
        <dbReference type="Pfam" id="PF05362"/>
    </source>
</evidence>
<dbReference type="AlphaFoldDB" id="A0A094Q5I1"/>
<dbReference type="Gene3D" id="2.30.42.10">
    <property type="match status" value="1"/>
</dbReference>
<dbReference type="EMBL" id="JNSL01000063">
    <property type="protein sequence ID" value="KGA17344.1"/>
    <property type="molecule type" value="Genomic_DNA"/>
</dbReference>
<accession>A0A094Q5I1</accession>
<feature type="transmembrane region" description="Helical" evidence="1">
    <location>
        <begin position="131"/>
        <end position="154"/>
    </location>
</feature>
<reference evidence="3" key="1">
    <citation type="submission" date="2014-06" db="EMBL/GenBank/DDBJ databases">
        <title>Key roles for freshwater Actinobacteria revealed by deep metagenomic sequencing.</title>
        <authorList>
            <person name="Ghai R."/>
            <person name="Mizuno C.M."/>
            <person name="Picazo A."/>
            <person name="Camacho A."/>
            <person name="Rodriguez-Valera F."/>
        </authorList>
    </citation>
    <scope>NUCLEOTIDE SEQUENCE</scope>
</reference>
<feature type="domain" description="Lon proteolytic" evidence="2">
    <location>
        <begin position="376"/>
        <end position="470"/>
    </location>
</feature>
<keyword evidence="1" id="KW-0812">Transmembrane</keyword>
<gene>
    <name evidence="3" type="ORF">GM51_10570</name>
</gene>
<evidence type="ECO:0000256" key="1">
    <source>
        <dbReference type="SAM" id="Phobius"/>
    </source>
</evidence>
<sequence>MATEMAIATKAPATIAPIERLASDVSRCSRSGSLYRGVFSVETRITLLALEPSDLLRLMSTSAPNDNTHTSSARTVTPGTEAAKEVDMNAGMNDDNGITMNTSVPLPPPGLQIAIDTENPYSANNKEHRRLWWALPLLTLGWVSLIAVIASSLISVRLWELAPGSVEQVASRLSFDKKALSQVTRYPAESSVMFVTAYGGQLTALDALVGALDPDVDVQTFKERFGESTPGVQQQIGFQSMTSAKQIAEYVAYTRLGLEASFTLGAIVVNELVCLETAVALSACKQLGVGDTITALNGEPTETLAELAPLMAVKKEGEIVTLTVIPHKSSTSIERRVQLIVSPEEPNRVIIGFVPADTRTVDLPFEVGIDTDQIGGPSAGLAFTLALLDELTPGDLMGGKKVVATGTISEDETVGAIGALQQKAVAVKAIGADVFIIPASQSDEEIAAARRAAGSKVKVIPVNDLAEALAALESLGGSGLTNATISL</sequence>
<protein>
    <recommendedName>
        <fullName evidence="2">Lon proteolytic domain-containing protein</fullName>
    </recommendedName>
</protein>
<dbReference type="GO" id="GO:0006508">
    <property type="term" value="P:proteolysis"/>
    <property type="evidence" value="ECO:0007669"/>
    <property type="project" value="InterPro"/>
</dbReference>
<dbReference type="Pfam" id="PF05362">
    <property type="entry name" value="Lon_C"/>
    <property type="match status" value="1"/>
</dbReference>
<evidence type="ECO:0000313" key="3">
    <source>
        <dbReference type="EMBL" id="KGA17344.1"/>
    </source>
</evidence>
<dbReference type="InterPro" id="IPR014721">
    <property type="entry name" value="Ribsml_uS5_D2-typ_fold_subgr"/>
</dbReference>
<comment type="caution">
    <text evidence="3">The sequence shown here is derived from an EMBL/GenBank/DDBJ whole genome shotgun (WGS) entry which is preliminary data.</text>
</comment>
<dbReference type="GO" id="GO:0004176">
    <property type="term" value="F:ATP-dependent peptidase activity"/>
    <property type="evidence" value="ECO:0007669"/>
    <property type="project" value="InterPro"/>
</dbReference>
<organism evidence="3">
    <name type="scientific">freshwater metagenome</name>
    <dbReference type="NCBI Taxonomy" id="449393"/>
    <lineage>
        <taxon>unclassified sequences</taxon>
        <taxon>metagenomes</taxon>
        <taxon>ecological metagenomes</taxon>
    </lineage>
</organism>
<proteinExistence type="predicted"/>
<dbReference type="SUPFAM" id="SSF54211">
    <property type="entry name" value="Ribosomal protein S5 domain 2-like"/>
    <property type="match status" value="1"/>
</dbReference>
<keyword evidence="1" id="KW-0472">Membrane</keyword>
<dbReference type="InterPro" id="IPR020568">
    <property type="entry name" value="Ribosomal_Su5_D2-typ_SF"/>
</dbReference>
<dbReference type="GO" id="GO:0004252">
    <property type="term" value="F:serine-type endopeptidase activity"/>
    <property type="evidence" value="ECO:0007669"/>
    <property type="project" value="InterPro"/>
</dbReference>
<dbReference type="SUPFAM" id="SSF50156">
    <property type="entry name" value="PDZ domain-like"/>
    <property type="match status" value="1"/>
</dbReference>
<name>A0A094Q5I1_9ZZZZ</name>
<dbReference type="InterPro" id="IPR008269">
    <property type="entry name" value="Lon_proteolytic"/>
</dbReference>